<evidence type="ECO:0000256" key="1">
    <source>
        <dbReference type="ARBA" id="ARBA00022679"/>
    </source>
</evidence>
<evidence type="ECO:0000259" key="7">
    <source>
        <dbReference type="PROSITE" id="PS50109"/>
    </source>
</evidence>
<evidence type="ECO:0000256" key="3">
    <source>
        <dbReference type="ARBA" id="ARBA00023012"/>
    </source>
</evidence>
<keyword evidence="8" id="KW-0547">Nucleotide-binding</keyword>
<sequence length="699" mass="80071">MKWTLFCICVILISSCSTKNKNSNKVVLPNINDSTKIWITEAIDNSSLSNTEKYHLLSKSNVLINKYPDSYSKASALSKLSLLYNRLNDSLSFRKVNAENFQVAKRIGNSKSLGVANWDLGYFFRKNRLPDSAIYHYRKAYELFRKAELDSSSIAYPGRMLYSMAIVKDNSKDYTGAEKDIVKAITYFKEHNLKKHIYSSYNLLAVIQNGMGKYDNAIKYHKKAKEYIPFSKESQKYSQNTANLNNMASTNLRKGDYSKAIEYYQKLLYIDSFRFKKRKSYAKAISGLAYAKFKNGSKDFDQLANEYLRSNMILDNINNVSDKARNYQYYAEMLNEQGQTDLAIENALIAKKIAEESSNNDRLLSSLKLLSTLDRKNSADYSDVYFTLSENLLRKERAMQDKFARIEMETDEVIEENESLAKQKETLIGLGIALLLLGFGTFVIIIQRSNNQRLKFQQTQQESNQEIYNLMLSQQGKFQEGKQLEQKRISEEIHDGILGQMLGVRLILSGLNERNDESAIQQRGELIEKLRELEEEMRTISHELNNAAYKKINNFIVAIQDLITTARSSSKIEILFDFTESYDWDRLDGDIKINTYRIIQECIQNCIKHSRCTKINISLNTKGNEIILKIKDDGVGFNVKKGKRGIGLRNITSRIDKINSGININSGPGIGTEIKITVPLLELKTKETIVSKERKALEA</sequence>
<gene>
    <name evidence="8" type="ORF">ACFSQJ_07655</name>
</gene>
<dbReference type="PROSITE" id="PS50109">
    <property type="entry name" value="HIS_KIN"/>
    <property type="match status" value="1"/>
</dbReference>
<keyword evidence="6" id="KW-0812">Transmembrane</keyword>
<evidence type="ECO:0000256" key="4">
    <source>
        <dbReference type="PROSITE-ProRule" id="PRU00339"/>
    </source>
</evidence>
<keyword evidence="4" id="KW-0802">TPR repeat</keyword>
<feature type="domain" description="Histidine kinase" evidence="7">
    <location>
        <begin position="488"/>
        <end position="682"/>
    </location>
</feature>
<evidence type="ECO:0000313" key="8">
    <source>
        <dbReference type="EMBL" id="MFD2586800.1"/>
    </source>
</evidence>
<dbReference type="PROSITE" id="PS51257">
    <property type="entry name" value="PROKAR_LIPOPROTEIN"/>
    <property type="match status" value="1"/>
</dbReference>
<accession>A0ABW5MWQ9</accession>
<keyword evidence="6" id="KW-1133">Transmembrane helix</keyword>
<dbReference type="Gene3D" id="3.30.565.10">
    <property type="entry name" value="Histidine kinase-like ATPase, C-terminal domain"/>
    <property type="match status" value="1"/>
</dbReference>
<evidence type="ECO:0000256" key="6">
    <source>
        <dbReference type="SAM" id="Phobius"/>
    </source>
</evidence>
<dbReference type="InterPro" id="IPR019734">
    <property type="entry name" value="TPR_rpt"/>
</dbReference>
<dbReference type="PROSITE" id="PS50005">
    <property type="entry name" value="TPR"/>
    <property type="match status" value="1"/>
</dbReference>
<dbReference type="CDD" id="cd16917">
    <property type="entry name" value="HATPase_UhpB-NarQ-NarX-like"/>
    <property type="match status" value="1"/>
</dbReference>
<evidence type="ECO:0000256" key="2">
    <source>
        <dbReference type="ARBA" id="ARBA00022777"/>
    </source>
</evidence>
<dbReference type="SUPFAM" id="SSF48452">
    <property type="entry name" value="TPR-like"/>
    <property type="match status" value="1"/>
</dbReference>
<dbReference type="InterPro" id="IPR036890">
    <property type="entry name" value="HATPase_C_sf"/>
</dbReference>
<keyword evidence="2" id="KW-0418">Kinase</keyword>
<dbReference type="Pfam" id="PF02518">
    <property type="entry name" value="HATPase_c"/>
    <property type="match status" value="1"/>
</dbReference>
<keyword evidence="9" id="KW-1185">Reference proteome</keyword>
<dbReference type="Pfam" id="PF07730">
    <property type="entry name" value="HisKA_3"/>
    <property type="match status" value="1"/>
</dbReference>
<evidence type="ECO:0000313" key="9">
    <source>
        <dbReference type="Proteomes" id="UP001597526"/>
    </source>
</evidence>
<feature type="transmembrane region" description="Helical" evidence="6">
    <location>
        <begin position="427"/>
        <end position="446"/>
    </location>
</feature>
<dbReference type="InterPro" id="IPR005467">
    <property type="entry name" value="His_kinase_dom"/>
</dbReference>
<feature type="repeat" description="TPR" evidence="4">
    <location>
        <begin position="241"/>
        <end position="274"/>
    </location>
</feature>
<dbReference type="GO" id="GO:0005524">
    <property type="term" value="F:ATP binding"/>
    <property type="evidence" value="ECO:0007669"/>
    <property type="project" value="UniProtKB-KW"/>
</dbReference>
<dbReference type="Pfam" id="PF13181">
    <property type="entry name" value="TPR_8"/>
    <property type="match status" value="2"/>
</dbReference>
<dbReference type="Gene3D" id="1.25.40.10">
    <property type="entry name" value="Tetratricopeptide repeat domain"/>
    <property type="match status" value="2"/>
</dbReference>
<proteinExistence type="predicted"/>
<keyword evidence="8" id="KW-0067">ATP-binding</keyword>
<dbReference type="InterPro" id="IPR050482">
    <property type="entry name" value="Sensor_HK_TwoCompSys"/>
</dbReference>
<keyword evidence="3" id="KW-0902">Two-component regulatory system</keyword>
<dbReference type="SMART" id="SM00028">
    <property type="entry name" value="TPR"/>
    <property type="match status" value="4"/>
</dbReference>
<keyword evidence="5" id="KW-0175">Coiled coil</keyword>
<dbReference type="InterPro" id="IPR011712">
    <property type="entry name" value="Sig_transdc_His_kin_sub3_dim/P"/>
</dbReference>
<comment type="caution">
    <text evidence="8">The sequence shown here is derived from an EMBL/GenBank/DDBJ whole genome shotgun (WGS) entry which is preliminary data.</text>
</comment>
<reference evidence="9" key="1">
    <citation type="journal article" date="2019" name="Int. J. Syst. Evol. Microbiol.">
        <title>The Global Catalogue of Microorganisms (GCM) 10K type strain sequencing project: providing services to taxonomists for standard genome sequencing and annotation.</title>
        <authorList>
            <consortium name="The Broad Institute Genomics Platform"/>
            <consortium name="The Broad Institute Genome Sequencing Center for Infectious Disease"/>
            <person name="Wu L."/>
            <person name="Ma J."/>
        </authorList>
    </citation>
    <scope>NUCLEOTIDE SEQUENCE [LARGE SCALE GENOMIC DNA]</scope>
    <source>
        <strain evidence="9">KCTC 52368</strain>
    </source>
</reference>
<dbReference type="InterPro" id="IPR003594">
    <property type="entry name" value="HATPase_dom"/>
</dbReference>
<protein>
    <submittedName>
        <fullName evidence="8">ATP-binding protein</fullName>
    </submittedName>
</protein>
<feature type="coiled-coil region" evidence="5">
    <location>
        <begin position="516"/>
        <end position="550"/>
    </location>
</feature>
<keyword evidence="1" id="KW-0808">Transferase</keyword>
<dbReference type="InterPro" id="IPR011990">
    <property type="entry name" value="TPR-like_helical_dom_sf"/>
</dbReference>
<dbReference type="SMART" id="SM00387">
    <property type="entry name" value="HATPase_c"/>
    <property type="match status" value="1"/>
</dbReference>
<evidence type="ECO:0000256" key="5">
    <source>
        <dbReference type="SAM" id="Coils"/>
    </source>
</evidence>
<dbReference type="EMBL" id="JBHULB010000008">
    <property type="protein sequence ID" value="MFD2586800.1"/>
    <property type="molecule type" value="Genomic_DNA"/>
</dbReference>
<keyword evidence="6" id="KW-0472">Membrane</keyword>
<dbReference type="Proteomes" id="UP001597526">
    <property type="component" value="Unassembled WGS sequence"/>
</dbReference>
<dbReference type="RefSeq" id="WP_377766360.1">
    <property type="nucleotide sequence ID" value="NZ_JBHULB010000008.1"/>
</dbReference>
<dbReference type="SUPFAM" id="SSF55874">
    <property type="entry name" value="ATPase domain of HSP90 chaperone/DNA topoisomerase II/histidine kinase"/>
    <property type="match status" value="1"/>
</dbReference>
<name>A0ABW5MWQ9_9FLAO</name>
<dbReference type="PANTHER" id="PTHR24421">
    <property type="entry name" value="NITRATE/NITRITE SENSOR PROTEIN NARX-RELATED"/>
    <property type="match status" value="1"/>
</dbReference>
<organism evidence="8 9">
    <name type="scientific">Croceitalea marina</name>
    <dbReference type="NCBI Taxonomy" id="1775166"/>
    <lineage>
        <taxon>Bacteria</taxon>
        <taxon>Pseudomonadati</taxon>
        <taxon>Bacteroidota</taxon>
        <taxon>Flavobacteriia</taxon>
        <taxon>Flavobacteriales</taxon>
        <taxon>Flavobacteriaceae</taxon>
        <taxon>Croceitalea</taxon>
    </lineage>
</organism>